<dbReference type="InterPro" id="IPR002797">
    <property type="entry name" value="Polysacc_synth"/>
</dbReference>
<keyword evidence="2" id="KW-1003">Cell membrane</keyword>
<dbReference type="InterPro" id="IPR050833">
    <property type="entry name" value="Poly_Biosynth_Transport"/>
</dbReference>
<feature type="transmembrane region" description="Helical" evidence="6">
    <location>
        <begin position="195"/>
        <end position="219"/>
    </location>
</feature>
<dbReference type="PANTHER" id="PTHR30250">
    <property type="entry name" value="PST FAMILY PREDICTED COLANIC ACID TRANSPORTER"/>
    <property type="match status" value="1"/>
</dbReference>
<evidence type="ECO:0000256" key="4">
    <source>
        <dbReference type="ARBA" id="ARBA00022989"/>
    </source>
</evidence>
<feature type="transmembrane region" description="Helical" evidence="6">
    <location>
        <begin position="12"/>
        <end position="30"/>
    </location>
</feature>
<evidence type="ECO:0000256" key="3">
    <source>
        <dbReference type="ARBA" id="ARBA00022692"/>
    </source>
</evidence>
<keyword evidence="3 6" id="KW-0812">Transmembrane</keyword>
<feature type="transmembrane region" description="Helical" evidence="6">
    <location>
        <begin position="164"/>
        <end position="183"/>
    </location>
</feature>
<feature type="transmembrane region" description="Helical" evidence="6">
    <location>
        <begin position="105"/>
        <end position="130"/>
    </location>
</feature>
<dbReference type="EMBL" id="KY710698">
    <property type="protein sequence ID" value="AXY99520.1"/>
    <property type="molecule type" value="Genomic_DNA"/>
</dbReference>
<dbReference type="GO" id="GO:0005886">
    <property type="term" value="C:plasma membrane"/>
    <property type="evidence" value="ECO:0007669"/>
    <property type="project" value="UniProtKB-SubCell"/>
</dbReference>
<sequence>MFSASIFYFLEKYISVFFIAILGFLLAKILTPNDFGMLNNAEAIIAILSIFSLQGIDQLIQRELTHKKKYINSIMYAALIIKSASIFLCTIFIIVLFIFKSDNNLIKLLTLLSPLILARGCIFFSSILIVENRYKSFFHIGAIIYTIFFILKIIFIFYLKDIYILAFLMSLEGITLSIIYYIYYRRQHSLSNKKLCFFIKQLFKEGIFLTLSSAMIIIYSKIDQIFIGSLLGYVELSQYALSSKILMLYIIPSTVFTMSYIHKLTKKNESYSKIAKDMLIKSIILGIILAIICAVTTPWLIDFLYGNKFNDAKKYILLQSILIPFSFLLNTTGRILVIEKMSKFILYRNIIALSVNIIFGFLFIKYLGAYGAIIITIICYMLSSFIFILIDKKTFFIFKRILNNEI</sequence>
<evidence type="ECO:0000256" key="5">
    <source>
        <dbReference type="ARBA" id="ARBA00023136"/>
    </source>
</evidence>
<proteinExistence type="predicted"/>
<feature type="transmembrane region" description="Helical" evidence="6">
    <location>
        <begin position="239"/>
        <end position="261"/>
    </location>
</feature>
<dbReference type="PANTHER" id="PTHR30250:SF11">
    <property type="entry name" value="O-ANTIGEN TRANSPORTER-RELATED"/>
    <property type="match status" value="1"/>
</dbReference>
<protein>
    <submittedName>
        <fullName evidence="7">Wzx</fullName>
    </submittedName>
</protein>
<reference evidence="7" key="1">
    <citation type="journal article" date="2017" name="PLoS ONE">
        <title>Genetic diversity of the O antigens of Proteus species and the development of a suspension array for molecular serotyping.</title>
        <authorList>
            <person name="Yu X."/>
            <person name="Torzewska A."/>
            <person name="Zhang X."/>
            <person name="Yin Z."/>
            <person name="Drzewiecka D."/>
            <person name="Cao H."/>
            <person name="Liu B."/>
            <person name="Knirel Y.A."/>
            <person name="Rozalski A."/>
            <person name="Wang L."/>
        </authorList>
    </citation>
    <scope>NUCLEOTIDE SEQUENCE</scope>
    <source>
        <strain evidence="7">PrK 37/57</strain>
    </source>
</reference>
<dbReference type="AlphaFoldDB" id="A0A385JMF1"/>
<feature type="transmembrane region" description="Helical" evidence="6">
    <location>
        <begin position="344"/>
        <end position="364"/>
    </location>
</feature>
<evidence type="ECO:0000256" key="2">
    <source>
        <dbReference type="ARBA" id="ARBA00022475"/>
    </source>
</evidence>
<feature type="transmembrane region" description="Helical" evidence="6">
    <location>
        <begin position="137"/>
        <end position="158"/>
    </location>
</feature>
<comment type="subcellular location">
    <subcellularLocation>
        <location evidence="1">Cell membrane</location>
        <topology evidence="1">Multi-pass membrane protein</topology>
    </subcellularLocation>
</comment>
<evidence type="ECO:0000256" key="1">
    <source>
        <dbReference type="ARBA" id="ARBA00004651"/>
    </source>
</evidence>
<evidence type="ECO:0000256" key="6">
    <source>
        <dbReference type="SAM" id="Phobius"/>
    </source>
</evidence>
<keyword evidence="4 6" id="KW-1133">Transmembrane helix</keyword>
<evidence type="ECO:0000313" key="7">
    <source>
        <dbReference type="EMBL" id="AXY99520.1"/>
    </source>
</evidence>
<feature type="transmembrane region" description="Helical" evidence="6">
    <location>
        <begin position="316"/>
        <end position="337"/>
    </location>
</feature>
<feature type="transmembrane region" description="Helical" evidence="6">
    <location>
        <begin position="74"/>
        <end position="99"/>
    </location>
</feature>
<dbReference type="Pfam" id="PF01943">
    <property type="entry name" value="Polysacc_synt"/>
    <property type="match status" value="1"/>
</dbReference>
<name>A0A385JMF1_PROVU</name>
<accession>A0A385JMF1</accession>
<organism evidence="7">
    <name type="scientific">Proteus vulgaris</name>
    <dbReference type="NCBI Taxonomy" id="585"/>
    <lineage>
        <taxon>Bacteria</taxon>
        <taxon>Pseudomonadati</taxon>
        <taxon>Pseudomonadota</taxon>
        <taxon>Gammaproteobacteria</taxon>
        <taxon>Enterobacterales</taxon>
        <taxon>Morganellaceae</taxon>
        <taxon>Proteus</taxon>
    </lineage>
</organism>
<feature type="transmembrane region" description="Helical" evidence="6">
    <location>
        <begin position="370"/>
        <end position="390"/>
    </location>
</feature>
<feature type="transmembrane region" description="Helical" evidence="6">
    <location>
        <begin position="282"/>
        <end position="301"/>
    </location>
</feature>
<feature type="transmembrane region" description="Helical" evidence="6">
    <location>
        <begin position="36"/>
        <end position="53"/>
    </location>
</feature>
<keyword evidence="5 6" id="KW-0472">Membrane</keyword>